<dbReference type="VEuPathDB" id="FungiDB:AMAG_19835"/>
<keyword evidence="2" id="KW-1185">Reference proteome</keyword>
<evidence type="ECO:0000313" key="1">
    <source>
        <dbReference type="EMBL" id="KNE68037.1"/>
    </source>
</evidence>
<protein>
    <submittedName>
        <fullName evidence="1">Uncharacterized protein</fullName>
    </submittedName>
</protein>
<proteinExistence type="predicted"/>
<dbReference type="AlphaFoldDB" id="A0A0L0SZW7"/>
<dbReference type="EMBL" id="GG745355">
    <property type="protein sequence ID" value="KNE68037.1"/>
    <property type="molecule type" value="Genomic_DNA"/>
</dbReference>
<gene>
    <name evidence="1" type="ORF">AMAG_19835</name>
</gene>
<reference evidence="2" key="2">
    <citation type="submission" date="2009-11" db="EMBL/GenBank/DDBJ databases">
        <title>The Genome Sequence of Allomyces macrogynus strain ATCC 38327.</title>
        <authorList>
            <consortium name="The Broad Institute Genome Sequencing Platform"/>
            <person name="Russ C."/>
            <person name="Cuomo C."/>
            <person name="Shea T."/>
            <person name="Young S.K."/>
            <person name="Zeng Q."/>
            <person name="Koehrsen M."/>
            <person name="Haas B."/>
            <person name="Borodovsky M."/>
            <person name="Guigo R."/>
            <person name="Alvarado L."/>
            <person name="Berlin A."/>
            <person name="Borenstein D."/>
            <person name="Chen Z."/>
            <person name="Engels R."/>
            <person name="Freedman E."/>
            <person name="Gellesch M."/>
            <person name="Goldberg J."/>
            <person name="Griggs A."/>
            <person name="Gujja S."/>
            <person name="Heiman D."/>
            <person name="Hepburn T."/>
            <person name="Howarth C."/>
            <person name="Jen D."/>
            <person name="Larson L."/>
            <person name="Lewis B."/>
            <person name="Mehta T."/>
            <person name="Park D."/>
            <person name="Pearson M."/>
            <person name="Roberts A."/>
            <person name="Saif S."/>
            <person name="Shenoy N."/>
            <person name="Sisk P."/>
            <person name="Stolte C."/>
            <person name="Sykes S."/>
            <person name="Walk T."/>
            <person name="White J."/>
            <person name="Yandava C."/>
            <person name="Burger G."/>
            <person name="Gray M.W."/>
            <person name="Holland P.W.H."/>
            <person name="King N."/>
            <person name="Lang F.B.F."/>
            <person name="Roger A.J."/>
            <person name="Ruiz-Trillo I."/>
            <person name="Lander E."/>
            <person name="Nusbaum C."/>
        </authorList>
    </citation>
    <scope>NUCLEOTIDE SEQUENCE [LARGE SCALE GENOMIC DNA]</scope>
    <source>
        <strain evidence="2">ATCC 38327</strain>
    </source>
</reference>
<evidence type="ECO:0000313" key="2">
    <source>
        <dbReference type="Proteomes" id="UP000054350"/>
    </source>
</evidence>
<dbReference type="Proteomes" id="UP000054350">
    <property type="component" value="Unassembled WGS sequence"/>
</dbReference>
<accession>A0A0L0SZW7</accession>
<sequence>MYHGKLYNCRHLVRLDLRHNVVFPDLCTAREVFAALSRTLQVLKIDTFVRARSDESVLAALLDHVPGTVRFLGLALGPDKPLALIIGALAKMIACTVPWPDSPFIWRLRFLFIMGPGRVFIAPTRRHAGPEAVVHVIDETKC</sequence>
<name>A0A0L0SZW7_ALLM3</name>
<reference evidence="1 2" key="1">
    <citation type="submission" date="2009-11" db="EMBL/GenBank/DDBJ databases">
        <title>Annotation of Allomyces macrogynus ATCC 38327.</title>
        <authorList>
            <consortium name="The Broad Institute Genome Sequencing Platform"/>
            <person name="Russ C."/>
            <person name="Cuomo C."/>
            <person name="Burger G."/>
            <person name="Gray M.W."/>
            <person name="Holland P.W.H."/>
            <person name="King N."/>
            <person name="Lang F.B.F."/>
            <person name="Roger A.J."/>
            <person name="Ruiz-Trillo I."/>
            <person name="Young S.K."/>
            <person name="Zeng Q."/>
            <person name="Gargeya S."/>
            <person name="Fitzgerald M."/>
            <person name="Haas B."/>
            <person name="Abouelleil A."/>
            <person name="Alvarado L."/>
            <person name="Arachchi H.M."/>
            <person name="Berlin A."/>
            <person name="Chapman S.B."/>
            <person name="Gearin G."/>
            <person name="Goldberg J."/>
            <person name="Griggs A."/>
            <person name="Gujja S."/>
            <person name="Hansen M."/>
            <person name="Heiman D."/>
            <person name="Howarth C."/>
            <person name="Larimer J."/>
            <person name="Lui A."/>
            <person name="MacDonald P.J.P."/>
            <person name="McCowen C."/>
            <person name="Montmayeur A."/>
            <person name="Murphy C."/>
            <person name="Neiman D."/>
            <person name="Pearson M."/>
            <person name="Priest M."/>
            <person name="Roberts A."/>
            <person name="Saif S."/>
            <person name="Shea T."/>
            <person name="Sisk P."/>
            <person name="Stolte C."/>
            <person name="Sykes S."/>
            <person name="Wortman J."/>
            <person name="Nusbaum C."/>
            <person name="Birren B."/>
        </authorList>
    </citation>
    <scope>NUCLEOTIDE SEQUENCE [LARGE SCALE GENOMIC DNA]</scope>
    <source>
        <strain evidence="1 2">ATCC 38327</strain>
    </source>
</reference>
<organism evidence="1 2">
    <name type="scientific">Allomyces macrogynus (strain ATCC 38327)</name>
    <name type="common">Allomyces javanicus var. macrogynus</name>
    <dbReference type="NCBI Taxonomy" id="578462"/>
    <lineage>
        <taxon>Eukaryota</taxon>
        <taxon>Fungi</taxon>
        <taxon>Fungi incertae sedis</taxon>
        <taxon>Blastocladiomycota</taxon>
        <taxon>Blastocladiomycetes</taxon>
        <taxon>Blastocladiales</taxon>
        <taxon>Blastocladiaceae</taxon>
        <taxon>Allomyces</taxon>
    </lineage>
</organism>